<dbReference type="InterPro" id="IPR029002">
    <property type="entry name" value="PLPC/GPLD1"/>
</dbReference>
<accession>A0A544QVR2</accession>
<organism evidence="2 3">
    <name type="scientific">Peptacetobacter hominis</name>
    <dbReference type="NCBI Taxonomy" id="2743610"/>
    <lineage>
        <taxon>Bacteria</taxon>
        <taxon>Bacillati</taxon>
        <taxon>Bacillota</taxon>
        <taxon>Clostridia</taxon>
        <taxon>Peptostreptococcales</taxon>
        <taxon>Peptostreptococcaceae</taxon>
        <taxon>Peptacetobacter</taxon>
    </lineage>
</organism>
<evidence type="ECO:0000313" key="2">
    <source>
        <dbReference type="EMBL" id="TQQ84785.1"/>
    </source>
</evidence>
<keyword evidence="3" id="KW-1185">Reference proteome</keyword>
<dbReference type="AlphaFoldDB" id="A0A544QVR2"/>
<gene>
    <name evidence="2" type="ORF">EXD82_05120</name>
</gene>
<dbReference type="OrthoDB" id="2878022at2"/>
<dbReference type="Proteomes" id="UP000317863">
    <property type="component" value="Unassembled WGS sequence"/>
</dbReference>
<comment type="caution">
    <text evidence="2">The sequence shown here is derived from an EMBL/GenBank/DDBJ whole genome shotgun (WGS) entry which is preliminary data.</text>
</comment>
<sequence length="194" mass="22594">MLMNTHFQIAKSVLENMDDNKSLLLSEKNFVYGNIKPDALSKYKLNRHYMEESFAMIAEKIEQLCRLSLDSLSRMFSSSRFSQELGVICHFLCDFFCVAHSERWEFKHSFNRHVVYERELASAAKDADLTRIKGDCICGGKFIEFFNTLYEQYKNNGNYIENDLMFSTYICNSVTDYILGRIISNTNDVMIKTA</sequence>
<reference evidence="2 3" key="1">
    <citation type="submission" date="2019-02" db="EMBL/GenBank/DDBJ databases">
        <title>Peptostreptococcaceae bacterium ZHW00191 nov., a new bacterium isolated from the human gut.</title>
        <authorList>
            <person name="Zhou H.-W."/>
            <person name="Chen X.-J."/>
        </authorList>
    </citation>
    <scope>NUCLEOTIDE SEQUENCE [LARGE SCALE GENOMIC DNA]</scope>
    <source>
        <strain evidence="2 3">ZHW00191</strain>
    </source>
</reference>
<dbReference type="RefSeq" id="WP_142535840.1">
    <property type="nucleotide sequence ID" value="NZ_SGJB01000007.1"/>
</dbReference>
<dbReference type="EMBL" id="SGJB01000007">
    <property type="protein sequence ID" value="TQQ84785.1"/>
    <property type="molecule type" value="Genomic_DNA"/>
</dbReference>
<feature type="domain" description="Phospholipase C/D" evidence="1">
    <location>
        <begin position="5"/>
        <end position="159"/>
    </location>
</feature>
<protein>
    <recommendedName>
        <fullName evidence="1">Phospholipase C/D domain-containing protein</fullName>
    </recommendedName>
</protein>
<dbReference type="Pfam" id="PF00882">
    <property type="entry name" value="Zn_dep_PLPC"/>
    <property type="match status" value="1"/>
</dbReference>
<name>A0A544QVR2_9FIRM</name>
<proteinExistence type="predicted"/>
<evidence type="ECO:0000259" key="1">
    <source>
        <dbReference type="Pfam" id="PF00882"/>
    </source>
</evidence>
<evidence type="ECO:0000313" key="3">
    <source>
        <dbReference type="Proteomes" id="UP000317863"/>
    </source>
</evidence>